<evidence type="ECO:0000256" key="1">
    <source>
        <dbReference type="SAM" id="MobiDB-lite"/>
    </source>
</evidence>
<reference evidence="2 3" key="1">
    <citation type="submission" date="2019-05" db="EMBL/GenBank/DDBJ databases">
        <title>Another draft genome of Portunus trituberculatus and its Hox gene families provides insights of decapod evolution.</title>
        <authorList>
            <person name="Jeong J.-H."/>
            <person name="Song I."/>
            <person name="Kim S."/>
            <person name="Choi T."/>
            <person name="Kim D."/>
            <person name="Ryu S."/>
            <person name="Kim W."/>
        </authorList>
    </citation>
    <scope>NUCLEOTIDE SEQUENCE [LARGE SCALE GENOMIC DNA]</scope>
    <source>
        <tissue evidence="2">Muscle</tissue>
    </source>
</reference>
<name>A0A5B7IY67_PORTR</name>
<feature type="compositionally biased region" description="Basic and acidic residues" evidence="1">
    <location>
        <begin position="90"/>
        <end position="105"/>
    </location>
</feature>
<organism evidence="2 3">
    <name type="scientific">Portunus trituberculatus</name>
    <name type="common">Swimming crab</name>
    <name type="synonym">Neptunus trituberculatus</name>
    <dbReference type="NCBI Taxonomy" id="210409"/>
    <lineage>
        <taxon>Eukaryota</taxon>
        <taxon>Metazoa</taxon>
        <taxon>Ecdysozoa</taxon>
        <taxon>Arthropoda</taxon>
        <taxon>Crustacea</taxon>
        <taxon>Multicrustacea</taxon>
        <taxon>Malacostraca</taxon>
        <taxon>Eumalacostraca</taxon>
        <taxon>Eucarida</taxon>
        <taxon>Decapoda</taxon>
        <taxon>Pleocyemata</taxon>
        <taxon>Brachyura</taxon>
        <taxon>Eubrachyura</taxon>
        <taxon>Portunoidea</taxon>
        <taxon>Portunidae</taxon>
        <taxon>Portuninae</taxon>
        <taxon>Portunus</taxon>
    </lineage>
</organism>
<gene>
    <name evidence="2" type="ORF">E2C01_081430</name>
</gene>
<accession>A0A5B7IY67</accession>
<dbReference type="EMBL" id="VSRR010071945">
    <property type="protein sequence ID" value="MPC86596.1"/>
    <property type="molecule type" value="Genomic_DNA"/>
</dbReference>
<dbReference type="Proteomes" id="UP000324222">
    <property type="component" value="Unassembled WGS sequence"/>
</dbReference>
<feature type="region of interest" description="Disordered" evidence="1">
    <location>
        <begin position="59"/>
        <end position="115"/>
    </location>
</feature>
<evidence type="ECO:0000313" key="2">
    <source>
        <dbReference type="EMBL" id="MPC86596.1"/>
    </source>
</evidence>
<comment type="caution">
    <text evidence="2">The sequence shown here is derived from an EMBL/GenBank/DDBJ whole genome shotgun (WGS) entry which is preliminary data.</text>
</comment>
<keyword evidence="3" id="KW-1185">Reference proteome</keyword>
<evidence type="ECO:0000313" key="3">
    <source>
        <dbReference type="Proteomes" id="UP000324222"/>
    </source>
</evidence>
<proteinExistence type="predicted"/>
<protein>
    <submittedName>
        <fullName evidence="2">Uncharacterized protein</fullName>
    </submittedName>
</protein>
<sequence>MLQLDNINELVLEEQASSSITVTTTTTEDGAEDLDAHLLSLETFQEDCMRRLAHLRDERSAVTEPEAVTAKECFTDATKEEENVESGNGEGDKREDIKEEGKIEEKEEEEEEGVRMAQASLKEICNDLSTLGTPLIGKVLRENTKEKQINTAQII</sequence>
<dbReference type="AlphaFoldDB" id="A0A5B7IY67"/>